<dbReference type="EMBL" id="PFCB01000023">
    <property type="protein sequence ID" value="PIR74295.1"/>
    <property type="molecule type" value="Genomic_DNA"/>
</dbReference>
<comment type="caution">
    <text evidence="1">The sequence shown here is derived from an EMBL/GenBank/DDBJ whole genome shotgun (WGS) entry which is preliminary data.</text>
</comment>
<dbReference type="Gene3D" id="3.40.50.300">
    <property type="entry name" value="P-loop containing nucleotide triphosphate hydrolases"/>
    <property type="match status" value="1"/>
</dbReference>
<dbReference type="InterPro" id="IPR027417">
    <property type="entry name" value="P-loop_NTPase"/>
</dbReference>
<sequence length="190" mass="21471">MKIVIGLVGQLASGKGTAAAYLKEKHGASTYRFSSILRDIADRLYLDQSRGNLQLISQVLRQNIREDLLSEVIAKDAMNDPHELVVIDGVRRPDDVKHLRTIPGFILVHITADAEKRYDRLIKRGENTDDTQKTFEQFKADHAREAELKINEIATQANDTLDNNGSLEELHKQLDKLIQKYAHTNQTTPS</sequence>
<dbReference type="PANTHER" id="PTHR41930">
    <property type="entry name" value="UPF0200 PROTEIN MJ1399"/>
    <property type="match status" value="1"/>
</dbReference>
<evidence type="ECO:0000313" key="2">
    <source>
        <dbReference type="Proteomes" id="UP000230154"/>
    </source>
</evidence>
<dbReference type="SUPFAM" id="SSF52540">
    <property type="entry name" value="P-loop containing nucleoside triphosphate hydrolases"/>
    <property type="match status" value="1"/>
</dbReference>
<protein>
    <recommendedName>
        <fullName evidence="3">Dephospho-CoA kinase</fullName>
    </recommendedName>
</protein>
<evidence type="ECO:0000313" key="1">
    <source>
        <dbReference type="EMBL" id="PIR74295.1"/>
    </source>
</evidence>
<evidence type="ECO:0008006" key="3">
    <source>
        <dbReference type="Google" id="ProtNLM"/>
    </source>
</evidence>
<organism evidence="1 2">
    <name type="scientific">Candidatus Magasanikbacteria bacterium CG10_big_fil_rev_8_21_14_0_10_47_10</name>
    <dbReference type="NCBI Taxonomy" id="1974652"/>
    <lineage>
        <taxon>Bacteria</taxon>
        <taxon>Candidatus Magasanikiibacteriota</taxon>
    </lineage>
</organism>
<proteinExistence type="predicted"/>
<dbReference type="Proteomes" id="UP000230154">
    <property type="component" value="Unassembled WGS sequence"/>
</dbReference>
<dbReference type="Pfam" id="PF13238">
    <property type="entry name" value="AAA_18"/>
    <property type="match status" value="1"/>
</dbReference>
<name>A0A2H0TQ72_9BACT</name>
<dbReference type="PANTHER" id="PTHR41930:SF1">
    <property type="entry name" value="DEPHOSPHO-COA KINASE"/>
    <property type="match status" value="1"/>
</dbReference>
<reference evidence="2" key="1">
    <citation type="submission" date="2017-09" db="EMBL/GenBank/DDBJ databases">
        <title>Depth-based differentiation of microbial function through sediment-hosted aquifers and enrichment of novel symbionts in the deep terrestrial subsurface.</title>
        <authorList>
            <person name="Probst A.J."/>
            <person name="Ladd B."/>
            <person name="Jarett J.K."/>
            <person name="Geller-Mcgrath D.E."/>
            <person name="Sieber C.M.K."/>
            <person name="Emerson J.B."/>
            <person name="Anantharaman K."/>
            <person name="Thomas B.C."/>
            <person name="Malmstrom R."/>
            <person name="Stieglmeier M."/>
            <person name="Klingl A."/>
            <person name="Woyke T."/>
            <person name="Ryan C.M."/>
            <person name="Banfield J.F."/>
        </authorList>
    </citation>
    <scope>NUCLEOTIDE SEQUENCE [LARGE SCALE GENOMIC DNA]</scope>
</reference>
<dbReference type="AlphaFoldDB" id="A0A2H0TQ72"/>
<accession>A0A2H0TQ72</accession>
<gene>
    <name evidence="1" type="ORF">COU35_03310</name>
</gene>